<comment type="caution">
    <text evidence="1">The sequence shown here is derived from an EMBL/GenBank/DDBJ whole genome shotgun (WGS) entry which is preliminary data.</text>
</comment>
<gene>
    <name evidence="1" type="ORF">CW895_01255</name>
</gene>
<dbReference type="SUPFAM" id="SSF52058">
    <property type="entry name" value="L domain-like"/>
    <property type="match status" value="1"/>
</dbReference>
<name>A0A823IZQ2_LISMN</name>
<dbReference type="EMBL" id="AABEKN010000001">
    <property type="protein sequence ID" value="EAG9352455.1"/>
    <property type="molecule type" value="Genomic_DNA"/>
</dbReference>
<dbReference type="Proteomes" id="UP000524387">
    <property type="component" value="Unassembled WGS sequence"/>
</dbReference>
<dbReference type="RefSeq" id="WP_070034164.1">
    <property type="nucleotide sequence ID" value="NZ_CP090057.1"/>
</dbReference>
<dbReference type="InterPro" id="IPR032675">
    <property type="entry name" value="LRR_dom_sf"/>
</dbReference>
<sequence length="239" mass="27828">MTNYYNRKFSTIEKKCVTISDYAFEEEIILQCTQLSETQFPKQSERRKVVNDWIDFLTKHPKALKKIHCTSRMNQKLFDAICCQENLEEFGIKWGMYPDITKIVNLRKLKYLSLTSGASLKDISPLGELNQLEVLILSTVGAEDYLPLKNLTKLKQLGLHSGMDNTLMVNTLAFLSELKDLRNFHTTGFRLENGDYNPVLSLEKIEYLSVNMPDYDWKIWNPLFAKKFANIPLNMHYLL</sequence>
<dbReference type="AlphaFoldDB" id="A0A823IZQ2"/>
<reference evidence="1 2" key="1">
    <citation type="submission" date="2019-04" db="EMBL/GenBank/DDBJ databases">
        <authorList>
            <consortium name="GenomeTrakr network: Whole genome sequencing for foodborne pathogen traceback"/>
        </authorList>
    </citation>
    <scope>NUCLEOTIDE SEQUENCE [LARGE SCALE GENOMIC DNA]</scope>
    <source>
        <strain evidence="1 2">CFSAN072502</strain>
    </source>
</reference>
<accession>A0A823IZQ2</accession>
<protein>
    <recommendedName>
        <fullName evidence="3">Leucine-rich repeat domain-containing protein</fullName>
    </recommendedName>
</protein>
<proteinExistence type="predicted"/>
<dbReference type="Gene3D" id="3.80.10.10">
    <property type="entry name" value="Ribonuclease Inhibitor"/>
    <property type="match status" value="1"/>
</dbReference>
<organism evidence="1 2">
    <name type="scientific">Listeria monocytogenes</name>
    <dbReference type="NCBI Taxonomy" id="1639"/>
    <lineage>
        <taxon>Bacteria</taxon>
        <taxon>Bacillati</taxon>
        <taxon>Bacillota</taxon>
        <taxon>Bacilli</taxon>
        <taxon>Bacillales</taxon>
        <taxon>Listeriaceae</taxon>
        <taxon>Listeria</taxon>
    </lineage>
</organism>
<evidence type="ECO:0000313" key="1">
    <source>
        <dbReference type="EMBL" id="EAG9352455.1"/>
    </source>
</evidence>
<evidence type="ECO:0000313" key="2">
    <source>
        <dbReference type="Proteomes" id="UP000524387"/>
    </source>
</evidence>
<evidence type="ECO:0008006" key="3">
    <source>
        <dbReference type="Google" id="ProtNLM"/>
    </source>
</evidence>